<comment type="caution">
    <text evidence="3">The sequence shown here is derived from an EMBL/GenBank/DDBJ whole genome shotgun (WGS) entry which is preliminary data.</text>
</comment>
<evidence type="ECO:0000256" key="1">
    <source>
        <dbReference type="SAM" id="MobiDB-lite"/>
    </source>
</evidence>
<dbReference type="InterPro" id="IPR008984">
    <property type="entry name" value="SMAD_FHA_dom_sf"/>
</dbReference>
<dbReference type="Pfam" id="PF00498">
    <property type="entry name" value="FHA"/>
    <property type="match status" value="1"/>
</dbReference>
<evidence type="ECO:0000259" key="2">
    <source>
        <dbReference type="PROSITE" id="PS50006"/>
    </source>
</evidence>
<accession>A0A931LVI4</accession>
<feature type="domain" description="FHA" evidence="2">
    <location>
        <begin position="54"/>
        <end position="106"/>
    </location>
</feature>
<dbReference type="EMBL" id="JACOSL010000045">
    <property type="protein sequence ID" value="MBI1756948.1"/>
    <property type="molecule type" value="Genomic_DNA"/>
</dbReference>
<reference evidence="3" key="1">
    <citation type="submission" date="2020-07" db="EMBL/GenBank/DDBJ databases">
        <title>Huge and variable diversity of episymbiotic CPR bacteria and DPANN archaea in groundwater ecosystems.</title>
        <authorList>
            <person name="He C.Y."/>
            <person name="Keren R."/>
            <person name="Whittaker M."/>
            <person name="Farag I.F."/>
            <person name="Doudna J."/>
            <person name="Cate J.H.D."/>
            <person name="Banfield J.F."/>
        </authorList>
    </citation>
    <scope>NUCLEOTIDE SEQUENCE</scope>
    <source>
        <strain evidence="3">NC_groundwater_17_Pr7_B-0.1um_64_12</strain>
    </source>
</reference>
<organism evidence="3 4">
    <name type="scientific">Fimbriimonas ginsengisoli</name>
    <dbReference type="NCBI Taxonomy" id="1005039"/>
    <lineage>
        <taxon>Bacteria</taxon>
        <taxon>Bacillati</taxon>
        <taxon>Armatimonadota</taxon>
        <taxon>Fimbriimonadia</taxon>
        <taxon>Fimbriimonadales</taxon>
        <taxon>Fimbriimonadaceae</taxon>
        <taxon>Fimbriimonas</taxon>
    </lineage>
</organism>
<protein>
    <submittedName>
        <fullName evidence="3">FHA domain-containing protein</fullName>
    </submittedName>
</protein>
<proteinExistence type="predicted"/>
<evidence type="ECO:0000313" key="4">
    <source>
        <dbReference type="Proteomes" id="UP000727962"/>
    </source>
</evidence>
<dbReference type="PROSITE" id="PS50006">
    <property type="entry name" value="FHA_DOMAIN"/>
    <property type="match status" value="1"/>
</dbReference>
<dbReference type="Gene3D" id="2.60.200.20">
    <property type="match status" value="1"/>
</dbReference>
<sequence>MIDDQEEGVVQEEPQAAPEAAEAAPEQPAAGVARLVLKRNGAETDVEFEVHPPAVIGRFDPLVGPVDVDLGSLPEASYVSRKHAKITLEDGAWMIQDLGSSNGTFLLQDDFEKVEMAELHDGAEIALGNARFVFHLS</sequence>
<dbReference type="SUPFAM" id="SSF49879">
    <property type="entry name" value="SMAD/FHA domain"/>
    <property type="match status" value="1"/>
</dbReference>
<dbReference type="CDD" id="cd00060">
    <property type="entry name" value="FHA"/>
    <property type="match status" value="1"/>
</dbReference>
<dbReference type="Proteomes" id="UP000727962">
    <property type="component" value="Unassembled WGS sequence"/>
</dbReference>
<dbReference type="AlphaFoldDB" id="A0A931LVI4"/>
<gene>
    <name evidence="3" type="ORF">HYR64_07575</name>
</gene>
<feature type="compositionally biased region" description="Acidic residues" evidence="1">
    <location>
        <begin position="1"/>
        <end position="10"/>
    </location>
</feature>
<feature type="region of interest" description="Disordered" evidence="1">
    <location>
        <begin position="1"/>
        <end position="28"/>
    </location>
</feature>
<dbReference type="SMART" id="SM00240">
    <property type="entry name" value="FHA"/>
    <property type="match status" value="1"/>
</dbReference>
<name>A0A931LVI4_FIMGI</name>
<dbReference type="InterPro" id="IPR000253">
    <property type="entry name" value="FHA_dom"/>
</dbReference>
<evidence type="ECO:0000313" key="3">
    <source>
        <dbReference type="EMBL" id="MBI1756948.1"/>
    </source>
</evidence>
<feature type="compositionally biased region" description="Low complexity" evidence="1">
    <location>
        <begin position="11"/>
        <end position="28"/>
    </location>
</feature>